<dbReference type="AlphaFoldDB" id="A0A2W5N241"/>
<organism evidence="1 2">
    <name type="scientific">Rhodovulum sulfidophilum</name>
    <name type="common">Rhodobacter sulfidophilus</name>
    <dbReference type="NCBI Taxonomy" id="35806"/>
    <lineage>
        <taxon>Bacteria</taxon>
        <taxon>Pseudomonadati</taxon>
        <taxon>Pseudomonadota</taxon>
        <taxon>Alphaproteobacteria</taxon>
        <taxon>Rhodobacterales</taxon>
        <taxon>Paracoccaceae</taxon>
        <taxon>Rhodovulum</taxon>
    </lineage>
</organism>
<protein>
    <submittedName>
        <fullName evidence="1">Uncharacterized protein</fullName>
    </submittedName>
</protein>
<gene>
    <name evidence="1" type="ORF">DI556_19570</name>
</gene>
<dbReference type="EMBL" id="QFPW01000022">
    <property type="protein sequence ID" value="PZQ46698.1"/>
    <property type="molecule type" value="Genomic_DNA"/>
</dbReference>
<name>A0A2W5N241_RHOSU</name>
<comment type="caution">
    <text evidence="1">The sequence shown here is derived from an EMBL/GenBank/DDBJ whole genome shotgun (WGS) entry which is preliminary data.</text>
</comment>
<evidence type="ECO:0000313" key="1">
    <source>
        <dbReference type="EMBL" id="PZQ46698.1"/>
    </source>
</evidence>
<reference evidence="1 2" key="1">
    <citation type="submission" date="2017-08" db="EMBL/GenBank/DDBJ databases">
        <title>Infants hospitalized years apart are colonized by the same room-sourced microbial strains.</title>
        <authorList>
            <person name="Brooks B."/>
            <person name="Olm M.R."/>
            <person name="Firek B.A."/>
            <person name="Baker R."/>
            <person name="Thomas B.C."/>
            <person name="Morowitz M.J."/>
            <person name="Banfield J.F."/>
        </authorList>
    </citation>
    <scope>NUCLEOTIDE SEQUENCE [LARGE SCALE GENOMIC DNA]</scope>
    <source>
        <strain evidence="1">S2_005_002_R2_34</strain>
    </source>
</reference>
<evidence type="ECO:0000313" key="2">
    <source>
        <dbReference type="Proteomes" id="UP000249185"/>
    </source>
</evidence>
<dbReference type="Proteomes" id="UP000249185">
    <property type="component" value="Unassembled WGS sequence"/>
</dbReference>
<accession>A0A2W5N241</accession>
<sequence>MTEEEWDFEEQRADTEMTVAQLLEETELTPESVITLDLEFVPETEEADTAAFIKALETFGYLASATDPDGRVDASVLEIPFTAEAIWVHEERTTKIALSRGFVPDGWGFWEP</sequence>
<proteinExistence type="predicted"/>